<reference evidence="2 3" key="1">
    <citation type="submission" date="2016-10" db="EMBL/GenBank/DDBJ databases">
        <authorList>
            <person name="de Groot N.N."/>
        </authorList>
    </citation>
    <scope>NUCLEOTIDE SEQUENCE [LARGE SCALE GENOMIC DNA]</scope>
    <source>
        <strain evidence="2 3">ASO4-2</strain>
    </source>
</reference>
<evidence type="ECO:0000313" key="3">
    <source>
        <dbReference type="Proteomes" id="UP000198771"/>
    </source>
</evidence>
<keyword evidence="1" id="KW-0472">Membrane</keyword>
<keyword evidence="3" id="KW-1185">Reference proteome</keyword>
<evidence type="ECO:0000256" key="1">
    <source>
        <dbReference type="SAM" id="Phobius"/>
    </source>
</evidence>
<dbReference type="RefSeq" id="WP_092120112.1">
    <property type="nucleotide sequence ID" value="NZ_FMXO01000009.1"/>
</dbReference>
<evidence type="ECO:0000313" key="2">
    <source>
        <dbReference type="EMBL" id="SDB36551.1"/>
    </source>
</evidence>
<feature type="transmembrane region" description="Helical" evidence="1">
    <location>
        <begin position="15"/>
        <end position="32"/>
    </location>
</feature>
<dbReference type="EMBL" id="FMXO01000009">
    <property type="protein sequence ID" value="SDB36551.1"/>
    <property type="molecule type" value="Genomic_DNA"/>
</dbReference>
<feature type="transmembrane region" description="Helical" evidence="1">
    <location>
        <begin position="53"/>
        <end position="72"/>
    </location>
</feature>
<sequence>MSAKPESTSFPESNSGQLFLGLVFGVAFGFLLQKGGVAKYHVLIGVLLLEDFTVIKVMASAILVGMIGIYVMHRMGMVQYQLPSTRYAANIIGGLIFGAGFGLSGYCPGTNAAAIGQGNFDALAVAAGLIAGSWLFAEVPEKIKKKVQEWGDYGKLTLHELLDLQRGTVAVLTAIALIILLIVVEWLAPR</sequence>
<organism evidence="2 3">
    <name type="scientific">Desulfonatronum thiosulfatophilum</name>
    <dbReference type="NCBI Taxonomy" id="617002"/>
    <lineage>
        <taxon>Bacteria</taxon>
        <taxon>Pseudomonadati</taxon>
        <taxon>Thermodesulfobacteriota</taxon>
        <taxon>Desulfovibrionia</taxon>
        <taxon>Desulfovibrionales</taxon>
        <taxon>Desulfonatronaceae</taxon>
        <taxon>Desulfonatronum</taxon>
    </lineage>
</organism>
<keyword evidence="1" id="KW-1133">Transmembrane helix</keyword>
<dbReference type="Pfam" id="PF04143">
    <property type="entry name" value="Sulf_transp"/>
    <property type="match status" value="1"/>
</dbReference>
<dbReference type="InterPro" id="IPR007272">
    <property type="entry name" value="Sulf_transp_TsuA/YedE"/>
</dbReference>
<dbReference type="AlphaFoldDB" id="A0A1G6CUL8"/>
<accession>A0A1G6CUL8</accession>
<proteinExistence type="predicted"/>
<feature type="transmembrane region" description="Helical" evidence="1">
    <location>
        <begin position="169"/>
        <end position="188"/>
    </location>
</feature>
<dbReference type="Proteomes" id="UP000198771">
    <property type="component" value="Unassembled WGS sequence"/>
</dbReference>
<name>A0A1G6CUL8_9BACT</name>
<feature type="transmembrane region" description="Helical" evidence="1">
    <location>
        <begin position="119"/>
        <end position="137"/>
    </location>
</feature>
<dbReference type="STRING" id="617002.SAMN05660653_01729"/>
<keyword evidence="1" id="KW-0812">Transmembrane</keyword>
<gene>
    <name evidence="2" type="ORF">SAMN05660653_01729</name>
</gene>
<feature type="transmembrane region" description="Helical" evidence="1">
    <location>
        <begin position="87"/>
        <end position="107"/>
    </location>
</feature>
<protein>
    <submittedName>
        <fullName evidence="2">Uncharacterized protein</fullName>
    </submittedName>
</protein>
<dbReference type="OrthoDB" id="9790409at2"/>